<name>A0A479ZVC8_9CYAN</name>
<reference evidence="2" key="1">
    <citation type="submission" date="2019-02" db="EMBL/GenBank/DDBJ databases">
        <title>Draft genome sequence of Sphaerospermopsis reniformis NIES-1949.</title>
        <authorList>
            <person name="Yamaguchi H."/>
            <person name="Suzuki S."/>
            <person name="Kawachi M."/>
        </authorList>
    </citation>
    <scope>NUCLEOTIDE SEQUENCE [LARGE SCALE GENOMIC DNA]</scope>
    <source>
        <strain evidence="2">NIES-1949</strain>
    </source>
</reference>
<gene>
    <name evidence="1" type="ORF">SR1949_12540</name>
</gene>
<accession>A0A479ZVC8</accession>
<organism evidence="1 2">
    <name type="scientific">Sphaerospermopsis reniformis</name>
    <dbReference type="NCBI Taxonomy" id="531300"/>
    <lineage>
        <taxon>Bacteria</taxon>
        <taxon>Bacillati</taxon>
        <taxon>Cyanobacteriota</taxon>
        <taxon>Cyanophyceae</taxon>
        <taxon>Nostocales</taxon>
        <taxon>Aphanizomenonaceae</taxon>
        <taxon>Sphaerospermopsis</taxon>
    </lineage>
</organism>
<sequence>MGAGRSLWDIYISDFSVKLSPISFAPTLPLRRPTPYNYPSINPVPNNKQVQKCTATAMNLELLTFSGK</sequence>
<evidence type="ECO:0000313" key="1">
    <source>
        <dbReference type="EMBL" id="GCL36152.1"/>
    </source>
</evidence>
<proteinExistence type="predicted"/>
<keyword evidence="2" id="KW-1185">Reference proteome</keyword>
<protein>
    <submittedName>
        <fullName evidence="1">Uncharacterized protein</fullName>
    </submittedName>
</protein>
<comment type="caution">
    <text evidence="1">The sequence shown here is derived from an EMBL/GenBank/DDBJ whole genome shotgun (WGS) entry which is preliminary data.</text>
</comment>
<dbReference type="AlphaFoldDB" id="A0A479ZVC8"/>
<dbReference type="EMBL" id="BJCE01000028">
    <property type="protein sequence ID" value="GCL36152.1"/>
    <property type="molecule type" value="Genomic_DNA"/>
</dbReference>
<evidence type="ECO:0000313" key="2">
    <source>
        <dbReference type="Proteomes" id="UP000300142"/>
    </source>
</evidence>
<dbReference type="Proteomes" id="UP000300142">
    <property type="component" value="Unassembled WGS sequence"/>
</dbReference>